<dbReference type="Proteomes" id="UP001497744">
    <property type="component" value="Unassembled WGS sequence"/>
</dbReference>
<dbReference type="PANTHER" id="PTHR15002:SF0">
    <property type="entry name" value="RIBOSOMAL BIOGENESIS PROTEIN LAS1L"/>
    <property type="match status" value="1"/>
</dbReference>
<gene>
    <name evidence="1" type="ORF">BcabD6B2_29560</name>
</gene>
<dbReference type="GO" id="GO:0000460">
    <property type="term" value="P:maturation of 5.8S rRNA"/>
    <property type="evidence" value="ECO:0007669"/>
    <property type="project" value="TreeGrafter"/>
</dbReference>
<evidence type="ECO:0000313" key="2">
    <source>
        <dbReference type="Proteomes" id="UP001497744"/>
    </source>
</evidence>
<dbReference type="PANTHER" id="PTHR15002">
    <property type="entry name" value="RIBOSOMAL BIOGENESIS PROTEIN LAS1L"/>
    <property type="match status" value="1"/>
</dbReference>
<sequence length="628" mass="70309">MVLEPTGWYSYDEFAPVFAQLQHPEEYGSIATRIALWKSRAKVPAAVTATESLISAVVADHQGAVSESGLRSLYAMAVIRAVNLLLDHEQDREYARSLRALAKECELPEYIITVRHESSHREIPDLNTLRLAAFDAINYVYNKYWSAQYKSIMFKLDNAEYDALSMSLILLCSYSAALTEIPPGSVDPCHLWALYPAGPTAQPWAPFLRDPVFRSALLGARRLASNARRRSYLSGWRRGCSKSLIPNKQSPNQDTTLALLLVLQASNLARRLIEGCVHTSFFVSVFVEFVFAHFEPSPSSLFLVILLEVLAQLPFNFAAELAAATLSVVFDLPDGISAARDSQAPLYFEQMALYYQFLSTPAASYVRRRLAGHTFRHQHADPGTSRLRVNGWLILLLESATRFDNKDQCHKLPACIQVLACGGAGKSQRLWMASGNALQRFARAVYELLPHAALQTSARVAVLPSDQRRRFQPWESDRLSHALGLHSWLNGFYASGCAQSYVFLATSTAVMRQTLDALRSASQRTPFPLDVLLLPGTLWDPVRWRIQYTVRRLDESNAGRCRLSSALEVASGNCPVRLCSKSNRKLQRFGHRLAQSPATRALHCSPFVNVCAQLATYLKQLSYRERYS</sequence>
<organism evidence="1 2">
    <name type="scientific">Babesia caballi</name>
    <dbReference type="NCBI Taxonomy" id="5871"/>
    <lineage>
        <taxon>Eukaryota</taxon>
        <taxon>Sar</taxon>
        <taxon>Alveolata</taxon>
        <taxon>Apicomplexa</taxon>
        <taxon>Aconoidasida</taxon>
        <taxon>Piroplasmida</taxon>
        <taxon>Babesiidae</taxon>
        <taxon>Babesia</taxon>
    </lineage>
</organism>
<dbReference type="InterPro" id="IPR007174">
    <property type="entry name" value="Las1"/>
</dbReference>
<dbReference type="GO" id="GO:0030687">
    <property type="term" value="C:preribosome, large subunit precursor"/>
    <property type="evidence" value="ECO:0007669"/>
    <property type="project" value="TreeGrafter"/>
</dbReference>
<evidence type="ECO:0000313" key="1">
    <source>
        <dbReference type="EMBL" id="GIX63521.1"/>
    </source>
</evidence>
<dbReference type="GO" id="GO:0004519">
    <property type="term" value="F:endonuclease activity"/>
    <property type="evidence" value="ECO:0007669"/>
    <property type="project" value="InterPro"/>
</dbReference>
<dbReference type="RefSeq" id="XP_067715590.1">
    <property type="nucleotide sequence ID" value="XM_067859489.1"/>
</dbReference>
<dbReference type="Pfam" id="PF04031">
    <property type="entry name" value="Las1"/>
    <property type="match status" value="1"/>
</dbReference>
<dbReference type="GO" id="GO:0000470">
    <property type="term" value="P:maturation of LSU-rRNA"/>
    <property type="evidence" value="ECO:0007669"/>
    <property type="project" value="TreeGrafter"/>
</dbReference>
<proteinExistence type="predicted"/>
<name>A0AAV4LWM0_BABCB</name>
<comment type="caution">
    <text evidence="1">The sequence shown here is derived from an EMBL/GenBank/DDBJ whole genome shotgun (WGS) entry which is preliminary data.</text>
</comment>
<dbReference type="GeneID" id="94195002"/>
<dbReference type="GO" id="GO:0090730">
    <property type="term" value="C:Las1 complex"/>
    <property type="evidence" value="ECO:0007669"/>
    <property type="project" value="InterPro"/>
</dbReference>
<accession>A0AAV4LWM0</accession>
<reference evidence="1 2" key="1">
    <citation type="submission" date="2021-06" db="EMBL/GenBank/DDBJ databases">
        <title>Genome sequence of Babesia caballi.</title>
        <authorList>
            <person name="Yamagishi J."/>
            <person name="Kidaka T."/>
            <person name="Ochi A."/>
        </authorList>
    </citation>
    <scope>NUCLEOTIDE SEQUENCE [LARGE SCALE GENOMIC DNA]</scope>
    <source>
        <strain evidence="1">USDA-D6B2</strain>
    </source>
</reference>
<dbReference type="EMBL" id="BPLF01000002">
    <property type="protein sequence ID" value="GIX63521.1"/>
    <property type="molecule type" value="Genomic_DNA"/>
</dbReference>
<keyword evidence="2" id="KW-1185">Reference proteome</keyword>
<protein>
    <submittedName>
        <fullName evidence="1">Las1-like family protein</fullName>
    </submittedName>
</protein>
<dbReference type="AlphaFoldDB" id="A0AAV4LWM0"/>